<dbReference type="Proteomes" id="UP000193240">
    <property type="component" value="Unassembled WGS sequence"/>
</dbReference>
<proteinExistence type="predicted"/>
<dbReference type="Pfam" id="PF00023">
    <property type="entry name" value="Ank"/>
    <property type="match status" value="1"/>
</dbReference>
<dbReference type="InterPro" id="IPR002110">
    <property type="entry name" value="Ankyrin_rpt"/>
</dbReference>
<sequence length="457" mass="50823">MEQTTPTLPKDGLRQGDDQFQSDVPVGREIDATERRRMQNRTAQRNHRSRIKPSSMQARRNSSRTLIWTQPHTIPLPPSKVCDQRQQKPQQQRSQQQKTQQQKSLPQRPQQQETQEQGEKQLQQQQQQLDLQLQLQQVHQNQISQANSVSCPSLGTNSTPRTSPRPQAELAQQQTQLTYETEARTPSSNRDNNKQKHSKEENMQWINGLPTDDLTFDLLSDDAYLKPVQLLGEVSSKNLSDYLNTNKGLGTMACGMEGITERPVWEEHHVPVGNADVDGSGRGVQDDEDDDSVFLEEDNSNGDMEEDYSGFNALHLAASIGQVSTVRLLLQLRPADVDRAAEGGHRHAPLHIASAHHHLDVVRVLLDHGATVRLQDGVGCTALHVAVRAGAHAITRLLVCWCIELLHVRNAAGRTPLHDAIIKGDEEMVRLLLECGADPAAVVAQDSAPGFGTANRS</sequence>
<feature type="repeat" description="ANK" evidence="3">
    <location>
        <begin position="412"/>
        <end position="444"/>
    </location>
</feature>
<feature type="compositionally biased region" description="Basic and acidic residues" evidence="4">
    <location>
        <begin position="191"/>
        <end position="202"/>
    </location>
</feature>
<gene>
    <name evidence="5" type="ORF">B5807_02541</name>
</gene>
<reference evidence="5 6" key="1">
    <citation type="journal article" date="2017" name="Genome Announc.">
        <title>Genome sequence of the saprophytic ascomycete Epicoccum nigrum ICMP 19927 strain isolated from New Zealand.</title>
        <authorList>
            <person name="Fokin M."/>
            <person name="Fleetwood D."/>
            <person name="Weir B.S."/>
            <person name="Villas-Boas S.G."/>
        </authorList>
    </citation>
    <scope>NUCLEOTIDE SEQUENCE [LARGE SCALE GENOMIC DNA]</scope>
    <source>
        <strain evidence="5 6">ICMP 19927</strain>
    </source>
</reference>
<dbReference type="STRING" id="105696.A0A1Y2M9B0"/>
<protein>
    <submittedName>
        <fullName evidence="5">Uncharacterized protein</fullName>
    </submittedName>
</protein>
<dbReference type="SUPFAM" id="SSF48403">
    <property type="entry name" value="Ankyrin repeat"/>
    <property type="match status" value="1"/>
</dbReference>
<dbReference type="InterPro" id="IPR036770">
    <property type="entry name" value="Ankyrin_rpt-contain_sf"/>
</dbReference>
<keyword evidence="1" id="KW-0677">Repeat</keyword>
<feature type="region of interest" description="Disordered" evidence="4">
    <location>
        <begin position="1"/>
        <end position="123"/>
    </location>
</feature>
<feature type="compositionally biased region" description="Polar residues" evidence="4">
    <location>
        <begin position="52"/>
        <end position="72"/>
    </location>
</feature>
<feature type="compositionally biased region" description="Basic and acidic residues" evidence="4">
    <location>
        <begin position="26"/>
        <end position="37"/>
    </location>
</feature>
<evidence type="ECO:0000256" key="1">
    <source>
        <dbReference type="ARBA" id="ARBA00022737"/>
    </source>
</evidence>
<dbReference type="EMBL" id="KZ107839">
    <property type="protein sequence ID" value="OSS52591.1"/>
    <property type="molecule type" value="Genomic_DNA"/>
</dbReference>
<accession>A0A1Y2M9B0</accession>
<dbReference type="PANTHER" id="PTHR24173:SF74">
    <property type="entry name" value="ANKYRIN REPEAT DOMAIN-CONTAINING PROTEIN 16"/>
    <property type="match status" value="1"/>
</dbReference>
<dbReference type="PROSITE" id="PS50297">
    <property type="entry name" value="ANK_REP_REGION"/>
    <property type="match status" value="3"/>
</dbReference>
<keyword evidence="6" id="KW-1185">Reference proteome</keyword>
<feature type="compositionally biased region" description="Low complexity" evidence="4">
    <location>
        <begin position="167"/>
        <end position="180"/>
    </location>
</feature>
<organism evidence="5 6">
    <name type="scientific">Epicoccum nigrum</name>
    <name type="common">Soil fungus</name>
    <name type="synonym">Epicoccum purpurascens</name>
    <dbReference type="NCBI Taxonomy" id="105696"/>
    <lineage>
        <taxon>Eukaryota</taxon>
        <taxon>Fungi</taxon>
        <taxon>Dikarya</taxon>
        <taxon>Ascomycota</taxon>
        <taxon>Pezizomycotina</taxon>
        <taxon>Dothideomycetes</taxon>
        <taxon>Pleosporomycetidae</taxon>
        <taxon>Pleosporales</taxon>
        <taxon>Pleosporineae</taxon>
        <taxon>Didymellaceae</taxon>
        <taxon>Epicoccum</taxon>
    </lineage>
</organism>
<feature type="compositionally biased region" description="Low complexity" evidence="4">
    <location>
        <begin position="87"/>
        <end position="123"/>
    </location>
</feature>
<feature type="region of interest" description="Disordered" evidence="4">
    <location>
        <begin position="146"/>
        <end position="206"/>
    </location>
</feature>
<feature type="repeat" description="ANK" evidence="3">
    <location>
        <begin position="309"/>
        <end position="331"/>
    </location>
</feature>
<dbReference type="PANTHER" id="PTHR24173">
    <property type="entry name" value="ANKYRIN REPEAT CONTAINING"/>
    <property type="match status" value="1"/>
</dbReference>
<feature type="compositionally biased region" description="Polar residues" evidence="4">
    <location>
        <begin position="146"/>
        <end position="165"/>
    </location>
</feature>
<dbReference type="SMART" id="SM00248">
    <property type="entry name" value="ANK"/>
    <property type="match status" value="4"/>
</dbReference>
<dbReference type="PROSITE" id="PS50088">
    <property type="entry name" value="ANK_REPEAT"/>
    <property type="match status" value="3"/>
</dbReference>
<dbReference type="Pfam" id="PF12796">
    <property type="entry name" value="Ank_2"/>
    <property type="match status" value="1"/>
</dbReference>
<dbReference type="InParanoid" id="A0A1Y2M9B0"/>
<evidence type="ECO:0000313" key="5">
    <source>
        <dbReference type="EMBL" id="OSS52591.1"/>
    </source>
</evidence>
<dbReference type="CDD" id="cd14688">
    <property type="entry name" value="bZIP_YAP"/>
    <property type="match status" value="1"/>
</dbReference>
<dbReference type="Gene3D" id="1.25.40.20">
    <property type="entry name" value="Ankyrin repeat-containing domain"/>
    <property type="match status" value="2"/>
</dbReference>
<evidence type="ECO:0000256" key="3">
    <source>
        <dbReference type="PROSITE-ProRule" id="PRU00023"/>
    </source>
</evidence>
<evidence type="ECO:0000256" key="2">
    <source>
        <dbReference type="ARBA" id="ARBA00023043"/>
    </source>
</evidence>
<feature type="repeat" description="ANK" evidence="3">
    <location>
        <begin position="345"/>
        <end position="377"/>
    </location>
</feature>
<keyword evidence="2 3" id="KW-0040">ANK repeat</keyword>
<dbReference type="AlphaFoldDB" id="A0A1Y2M9B0"/>
<name>A0A1Y2M9B0_EPING</name>
<evidence type="ECO:0000256" key="4">
    <source>
        <dbReference type="SAM" id="MobiDB-lite"/>
    </source>
</evidence>
<evidence type="ECO:0000313" key="6">
    <source>
        <dbReference type="Proteomes" id="UP000193240"/>
    </source>
</evidence>